<protein>
    <submittedName>
        <fullName evidence="1">Uncharacterized protein</fullName>
    </submittedName>
</protein>
<organism evidence="1 2">
    <name type="scientific">Lentisphaera profundi</name>
    <dbReference type="NCBI Taxonomy" id="1658616"/>
    <lineage>
        <taxon>Bacteria</taxon>
        <taxon>Pseudomonadati</taxon>
        <taxon>Lentisphaerota</taxon>
        <taxon>Lentisphaeria</taxon>
        <taxon>Lentisphaerales</taxon>
        <taxon>Lentisphaeraceae</taxon>
        <taxon>Lentisphaera</taxon>
    </lineage>
</organism>
<dbReference type="Proteomes" id="UP001214250">
    <property type="component" value="Chromosome 2"/>
</dbReference>
<gene>
    <name evidence="1" type="ORF">PQO03_12400</name>
</gene>
<evidence type="ECO:0000313" key="1">
    <source>
        <dbReference type="EMBL" id="WDE98637.1"/>
    </source>
</evidence>
<name>A0ABY7W0I8_9BACT</name>
<accession>A0ABY7W0I8</accession>
<reference evidence="1 2" key="1">
    <citation type="submission" date="2023-02" db="EMBL/GenBank/DDBJ databases">
        <title>Genome sequence of Lentisphaera profundi SAORIC-696.</title>
        <authorList>
            <person name="Kim e."/>
            <person name="Cho J.-C."/>
            <person name="Choi A."/>
            <person name="Kang I."/>
        </authorList>
    </citation>
    <scope>NUCLEOTIDE SEQUENCE [LARGE SCALE GENOMIC DNA]</scope>
    <source>
        <strain evidence="1 2">SAORIC-696</strain>
    </source>
</reference>
<keyword evidence="2" id="KW-1185">Reference proteome</keyword>
<dbReference type="RefSeq" id="WP_274153508.1">
    <property type="nucleotide sequence ID" value="NZ_CP117812.1"/>
</dbReference>
<sequence length="46" mass="5533">MDNEPPLETDRFIKAYARENRPKNLWQKFWPWSFALLLGCGVFYAL</sequence>
<dbReference type="EMBL" id="CP117812">
    <property type="protein sequence ID" value="WDE98637.1"/>
    <property type="molecule type" value="Genomic_DNA"/>
</dbReference>
<proteinExistence type="predicted"/>
<evidence type="ECO:0000313" key="2">
    <source>
        <dbReference type="Proteomes" id="UP001214250"/>
    </source>
</evidence>